<organism evidence="1 2">
    <name type="scientific">Citrus x changshan-huyou</name>
    <dbReference type="NCBI Taxonomy" id="2935761"/>
    <lineage>
        <taxon>Eukaryota</taxon>
        <taxon>Viridiplantae</taxon>
        <taxon>Streptophyta</taxon>
        <taxon>Embryophyta</taxon>
        <taxon>Tracheophyta</taxon>
        <taxon>Spermatophyta</taxon>
        <taxon>Magnoliopsida</taxon>
        <taxon>eudicotyledons</taxon>
        <taxon>Gunneridae</taxon>
        <taxon>Pentapetalae</taxon>
        <taxon>rosids</taxon>
        <taxon>malvids</taxon>
        <taxon>Sapindales</taxon>
        <taxon>Rutaceae</taxon>
        <taxon>Aurantioideae</taxon>
        <taxon>Citrus</taxon>
    </lineage>
</organism>
<sequence>MRYEMRFPHLSVVAPGHDGSLIAHPSRSGYDEIIPLASVLIERAKLAQHEDEELESEVGAARQMIRMTNKRKNTTLYKAVFHGNVDVVKILTREDPGFAMYRLTAPTACAMSGLIHIIANIKLSTTDAYGTRDICFLSASLLGNILDDNLKLRGSGVEVG</sequence>
<proteinExistence type="predicted"/>
<name>A0AAP0LS58_9ROSI</name>
<protein>
    <submittedName>
        <fullName evidence="1">Uncharacterized protein</fullName>
    </submittedName>
</protein>
<dbReference type="Proteomes" id="UP001428341">
    <property type="component" value="Unassembled WGS sequence"/>
</dbReference>
<reference evidence="1 2" key="1">
    <citation type="submission" date="2024-05" db="EMBL/GenBank/DDBJ databases">
        <title>Haplotype-resolved chromosome-level genome assembly of Huyou (Citrus changshanensis).</title>
        <authorList>
            <person name="Miao C."/>
            <person name="Chen W."/>
            <person name="Wu Y."/>
            <person name="Wang L."/>
            <person name="Zhao S."/>
            <person name="Grierson D."/>
            <person name="Xu C."/>
            <person name="Chen K."/>
        </authorList>
    </citation>
    <scope>NUCLEOTIDE SEQUENCE [LARGE SCALE GENOMIC DNA]</scope>
    <source>
        <strain evidence="1">01-14</strain>
        <tissue evidence="1">Leaf</tissue>
    </source>
</reference>
<evidence type="ECO:0000313" key="1">
    <source>
        <dbReference type="EMBL" id="KAK9183149.1"/>
    </source>
</evidence>
<dbReference type="EMBL" id="JBCGBO010000024">
    <property type="protein sequence ID" value="KAK9183149.1"/>
    <property type="molecule type" value="Genomic_DNA"/>
</dbReference>
<evidence type="ECO:0000313" key="2">
    <source>
        <dbReference type="Proteomes" id="UP001428341"/>
    </source>
</evidence>
<keyword evidence="2" id="KW-1185">Reference proteome</keyword>
<dbReference type="AlphaFoldDB" id="A0AAP0LS58"/>
<accession>A0AAP0LS58</accession>
<gene>
    <name evidence="1" type="ORF">WN944_026298</name>
</gene>
<comment type="caution">
    <text evidence="1">The sequence shown here is derived from an EMBL/GenBank/DDBJ whole genome shotgun (WGS) entry which is preliminary data.</text>
</comment>